<organism evidence="1">
    <name type="scientific">Rhizophora mucronata</name>
    <name type="common">Asiatic mangrove</name>
    <dbReference type="NCBI Taxonomy" id="61149"/>
    <lineage>
        <taxon>Eukaryota</taxon>
        <taxon>Viridiplantae</taxon>
        <taxon>Streptophyta</taxon>
        <taxon>Embryophyta</taxon>
        <taxon>Tracheophyta</taxon>
        <taxon>Spermatophyta</taxon>
        <taxon>Magnoliopsida</taxon>
        <taxon>eudicotyledons</taxon>
        <taxon>Gunneridae</taxon>
        <taxon>Pentapetalae</taxon>
        <taxon>rosids</taxon>
        <taxon>fabids</taxon>
        <taxon>Malpighiales</taxon>
        <taxon>Rhizophoraceae</taxon>
        <taxon>Rhizophora</taxon>
    </lineage>
</organism>
<sequence>METRSSDSTGSPNRLTLSMSILELLSYSN</sequence>
<accession>A0A2P2LZZ8</accession>
<reference evidence="1" key="1">
    <citation type="submission" date="2018-02" db="EMBL/GenBank/DDBJ databases">
        <title>Rhizophora mucronata_Transcriptome.</title>
        <authorList>
            <person name="Meera S.P."/>
            <person name="Sreeshan A."/>
            <person name="Augustine A."/>
        </authorList>
    </citation>
    <scope>NUCLEOTIDE SEQUENCE</scope>
    <source>
        <tissue evidence="1">Leaf</tissue>
    </source>
</reference>
<protein>
    <submittedName>
        <fullName evidence="1">Putative histone-arginine methyltransferase 1.4</fullName>
    </submittedName>
</protein>
<dbReference type="EMBL" id="GGEC01043068">
    <property type="protein sequence ID" value="MBX23552.1"/>
    <property type="molecule type" value="Transcribed_RNA"/>
</dbReference>
<dbReference type="AlphaFoldDB" id="A0A2P2LZZ8"/>
<keyword evidence="1" id="KW-0808">Transferase</keyword>
<evidence type="ECO:0000313" key="1">
    <source>
        <dbReference type="EMBL" id="MBX23552.1"/>
    </source>
</evidence>
<keyword evidence="1" id="KW-0489">Methyltransferase</keyword>
<dbReference type="GO" id="GO:0032259">
    <property type="term" value="P:methylation"/>
    <property type="evidence" value="ECO:0007669"/>
    <property type="project" value="UniProtKB-KW"/>
</dbReference>
<name>A0A2P2LZZ8_RHIMU</name>
<proteinExistence type="predicted"/>
<dbReference type="GO" id="GO:0008168">
    <property type="term" value="F:methyltransferase activity"/>
    <property type="evidence" value="ECO:0007669"/>
    <property type="project" value="UniProtKB-KW"/>
</dbReference>